<feature type="non-terminal residue" evidence="3">
    <location>
        <position position="1"/>
    </location>
</feature>
<protein>
    <recommendedName>
        <fullName evidence="2">Chromo domain-containing protein</fullName>
    </recommendedName>
</protein>
<dbReference type="InterPro" id="IPR016197">
    <property type="entry name" value="Chromo-like_dom_sf"/>
</dbReference>
<evidence type="ECO:0000313" key="4">
    <source>
        <dbReference type="Proteomes" id="UP000324091"/>
    </source>
</evidence>
<evidence type="ECO:0000313" key="3">
    <source>
        <dbReference type="EMBL" id="TWW54054.1"/>
    </source>
</evidence>
<dbReference type="AlphaFoldDB" id="A0A5C6MFU1"/>
<dbReference type="GO" id="GO:0005634">
    <property type="term" value="C:nucleus"/>
    <property type="evidence" value="ECO:0007669"/>
    <property type="project" value="UniProtKB-SubCell"/>
</dbReference>
<evidence type="ECO:0000256" key="1">
    <source>
        <dbReference type="ARBA" id="ARBA00004123"/>
    </source>
</evidence>
<comment type="caution">
    <text evidence="3">The sequence shown here is derived from an EMBL/GenBank/DDBJ whole genome shotgun (WGS) entry which is preliminary data.</text>
</comment>
<accession>A0A5C6MFU1</accession>
<dbReference type="InterPro" id="IPR000953">
    <property type="entry name" value="Chromo/chromo_shadow_dom"/>
</dbReference>
<name>A0A5C6MFU1_9TELE</name>
<dbReference type="PROSITE" id="PS50013">
    <property type="entry name" value="CHROMO_2"/>
    <property type="match status" value="1"/>
</dbReference>
<sequence length="212" mass="23877">VLGSPWLARHNPQIDWSTRRVSWSVACRANCLGSVLTATHPVVRTPPGELRRWGVVPVWWGPDVCRSRKKQRRGCAAVLRASQRSQWQANRHRTPAPSYQPDQKVCLPSMDLPFQGGAVTELNLVPPSEPLPPPQVMDGGAAYRVRRILDVRRRGREFQFLIEWEGYGPTRRSWASRLFILDNKTSPVTSTTPTRISLVGRQEAPVAGEVML</sequence>
<evidence type="ECO:0000259" key="2">
    <source>
        <dbReference type="PROSITE" id="PS50013"/>
    </source>
</evidence>
<dbReference type="Gene3D" id="2.40.50.40">
    <property type="match status" value="1"/>
</dbReference>
<reference evidence="3 4" key="1">
    <citation type="submission" date="2019-04" db="EMBL/GenBank/DDBJ databases">
        <title>Chromosome genome assembly for Takifugu flavidus.</title>
        <authorList>
            <person name="Xiao S."/>
        </authorList>
    </citation>
    <scope>NUCLEOTIDE SEQUENCE [LARGE SCALE GENOMIC DNA]</scope>
    <source>
        <strain evidence="3">HTHZ2018</strain>
        <tissue evidence="3">Muscle</tissue>
    </source>
</reference>
<comment type="subcellular location">
    <subcellularLocation>
        <location evidence="1">Nucleus</location>
    </subcellularLocation>
</comment>
<keyword evidence="4" id="KW-1185">Reference proteome</keyword>
<organism evidence="3 4">
    <name type="scientific">Takifugu flavidus</name>
    <name type="common">sansaifugu</name>
    <dbReference type="NCBI Taxonomy" id="433684"/>
    <lineage>
        <taxon>Eukaryota</taxon>
        <taxon>Metazoa</taxon>
        <taxon>Chordata</taxon>
        <taxon>Craniata</taxon>
        <taxon>Vertebrata</taxon>
        <taxon>Euteleostomi</taxon>
        <taxon>Actinopterygii</taxon>
        <taxon>Neopterygii</taxon>
        <taxon>Teleostei</taxon>
        <taxon>Neoteleostei</taxon>
        <taxon>Acanthomorphata</taxon>
        <taxon>Eupercaria</taxon>
        <taxon>Tetraodontiformes</taxon>
        <taxon>Tetradontoidea</taxon>
        <taxon>Tetraodontidae</taxon>
        <taxon>Takifugu</taxon>
    </lineage>
</organism>
<proteinExistence type="predicted"/>
<dbReference type="Proteomes" id="UP000324091">
    <property type="component" value="Unassembled WGS sequence"/>
</dbReference>
<feature type="domain" description="Chromo" evidence="2">
    <location>
        <begin position="143"/>
        <end position="176"/>
    </location>
</feature>
<dbReference type="SUPFAM" id="SSF54160">
    <property type="entry name" value="Chromo domain-like"/>
    <property type="match status" value="1"/>
</dbReference>
<dbReference type="EMBL" id="RHFK02000430">
    <property type="protein sequence ID" value="TWW54054.1"/>
    <property type="molecule type" value="Genomic_DNA"/>
</dbReference>
<gene>
    <name evidence="3" type="ORF">D4764_0241960</name>
</gene>